<gene>
    <name evidence="1" type="ORF">PECUL_23A062121</name>
</gene>
<proteinExistence type="predicted"/>
<keyword evidence="2" id="KW-1185">Reference proteome</keyword>
<sequence length="169" mass="18514">MVLATQLDLRFREIRQERFETNPLPNHHSQPAGATYTPIPTIDIEEPMQIGALNTMLTVTEKARRRAKGLCFYCATGPKRPPNQTNGTIMVPANPASVPEPQKEATVATFQSSASVSPKVSCSNTEDLSPDCVIASNGTVVRRQDLKVIEQALKARAASPSRLHCFLEE</sequence>
<name>A0AAD1W6Q2_PELCU</name>
<organism evidence="1 2">
    <name type="scientific">Pelobates cultripes</name>
    <name type="common">Western spadefoot toad</name>
    <dbReference type="NCBI Taxonomy" id="61616"/>
    <lineage>
        <taxon>Eukaryota</taxon>
        <taxon>Metazoa</taxon>
        <taxon>Chordata</taxon>
        <taxon>Craniata</taxon>
        <taxon>Vertebrata</taxon>
        <taxon>Euteleostomi</taxon>
        <taxon>Amphibia</taxon>
        <taxon>Batrachia</taxon>
        <taxon>Anura</taxon>
        <taxon>Pelobatoidea</taxon>
        <taxon>Pelobatidae</taxon>
        <taxon>Pelobates</taxon>
    </lineage>
</organism>
<reference evidence="1" key="1">
    <citation type="submission" date="2022-03" db="EMBL/GenBank/DDBJ databases">
        <authorList>
            <person name="Alioto T."/>
            <person name="Alioto T."/>
            <person name="Gomez Garrido J."/>
        </authorList>
    </citation>
    <scope>NUCLEOTIDE SEQUENCE</scope>
</reference>
<dbReference type="EMBL" id="OW240916">
    <property type="protein sequence ID" value="CAH2294199.1"/>
    <property type="molecule type" value="Genomic_DNA"/>
</dbReference>
<dbReference type="Proteomes" id="UP001295444">
    <property type="component" value="Chromosome 05"/>
</dbReference>
<evidence type="ECO:0000313" key="1">
    <source>
        <dbReference type="EMBL" id="CAH2294199.1"/>
    </source>
</evidence>
<evidence type="ECO:0000313" key="2">
    <source>
        <dbReference type="Proteomes" id="UP001295444"/>
    </source>
</evidence>
<protein>
    <submittedName>
        <fullName evidence="1">Uncharacterized protein</fullName>
    </submittedName>
</protein>
<accession>A0AAD1W6Q2</accession>
<dbReference type="AlphaFoldDB" id="A0AAD1W6Q2"/>